<reference evidence="1" key="2">
    <citation type="submission" date="2018-04" db="EMBL/GenBank/DDBJ databases">
        <title>OnivRS2 (Oryza nivara Reference Sequence Version 2).</title>
        <authorList>
            <person name="Zhang J."/>
            <person name="Kudrna D."/>
            <person name="Lee S."/>
            <person name="Talag J."/>
            <person name="Rajasekar S."/>
            <person name="Welchert J."/>
            <person name="Hsing Y.-I."/>
            <person name="Wing R.A."/>
        </authorList>
    </citation>
    <scope>NUCLEOTIDE SEQUENCE [LARGE SCALE GENOMIC DNA]</scope>
    <source>
        <strain evidence="1">SL10</strain>
    </source>
</reference>
<name>A0A0E0G1H7_ORYNI</name>
<evidence type="ECO:0000313" key="2">
    <source>
        <dbReference type="Proteomes" id="UP000006591"/>
    </source>
</evidence>
<dbReference type="Gramene" id="ONIVA02G04300.1">
    <property type="protein sequence ID" value="ONIVA02G04300.1"/>
    <property type="gene ID" value="ONIVA02G04300"/>
</dbReference>
<dbReference type="HOGENOM" id="CLU_1095752_0_0_1"/>
<accession>A0A0E0G1H7</accession>
<keyword evidence="2" id="KW-1185">Reference proteome</keyword>
<reference evidence="1" key="1">
    <citation type="submission" date="2015-04" db="UniProtKB">
        <authorList>
            <consortium name="EnsemblPlants"/>
        </authorList>
    </citation>
    <scope>IDENTIFICATION</scope>
    <source>
        <strain evidence="1">SL10</strain>
    </source>
</reference>
<dbReference type="AlphaFoldDB" id="A0A0E0G1H7"/>
<evidence type="ECO:0000313" key="1">
    <source>
        <dbReference type="EnsemblPlants" id="ONIVA02G04300.1"/>
    </source>
</evidence>
<proteinExistence type="predicted"/>
<dbReference type="Proteomes" id="UP000006591">
    <property type="component" value="Chromosome 2"/>
</dbReference>
<sequence>MAKEDDLMQKKVGIGPVKLLLLALSTTRFSISSHELDGNRNPPDSELCDRFRRCKPGSLPRAGDMLPSSFLEASKMSVIVTALLAVLLLQVMPSHEQQSVPCGHDAARPPWPSCESPAKNWRRQFLSWSVQQLMEDAEKRISARTRQRVGMASNAGADTIPKRTEEKRRRRFSVAGAPAASSAEGFRAAISTPNRGYAATKLIEREVEHSKGWCIDAQRTQYLSYKAVVAGIKSHQIVHHLPCGGWKLPCKQVA</sequence>
<dbReference type="EnsemblPlants" id="ONIVA02G04300.1">
    <property type="protein sequence ID" value="ONIVA02G04300.1"/>
    <property type="gene ID" value="ONIVA02G04300"/>
</dbReference>
<protein>
    <submittedName>
        <fullName evidence="1">Uncharacterized protein</fullName>
    </submittedName>
</protein>
<organism evidence="1">
    <name type="scientific">Oryza nivara</name>
    <name type="common">Indian wild rice</name>
    <name type="synonym">Oryza sativa f. spontanea</name>
    <dbReference type="NCBI Taxonomy" id="4536"/>
    <lineage>
        <taxon>Eukaryota</taxon>
        <taxon>Viridiplantae</taxon>
        <taxon>Streptophyta</taxon>
        <taxon>Embryophyta</taxon>
        <taxon>Tracheophyta</taxon>
        <taxon>Spermatophyta</taxon>
        <taxon>Magnoliopsida</taxon>
        <taxon>Liliopsida</taxon>
        <taxon>Poales</taxon>
        <taxon>Poaceae</taxon>
        <taxon>BOP clade</taxon>
        <taxon>Oryzoideae</taxon>
        <taxon>Oryzeae</taxon>
        <taxon>Oryzinae</taxon>
        <taxon>Oryza</taxon>
    </lineage>
</organism>